<reference evidence="11" key="1">
    <citation type="journal article" date="2019" name="Int. J. Syst. Evol. Microbiol.">
        <title>The Global Catalogue of Microorganisms (GCM) 10K type strain sequencing project: providing services to taxonomists for standard genome sequencing and annotation.</title>
        <authorList>
            <consortium name="The Broad Institute Genomics Platform"/>
            <consortium name="The Broad Institute Genome Sequencing Center for Infectious Disease"/>
            <person name="Wu L."/>
            <person name="Ma J."/>
        </authorList>
    </citation>
    <scope>NUCLEOTIDE SEQUENCE [LARGE SCALE GENOMIC DNA]</scope>
    <source>
        <strain evidence="11">CGMCC 1.15043</strain>
    </source>
</reference>
<evidence type="ECO:0000256" key="1">
    <source>
        <dbReference type="ARBA" id="ARBA00004903"/>
    </source>
</evidence>
<comment type="caution">
    <text evidence="10">The sequence shown here is derived from an EMBL/GenBank/DDBJ whole genome shotgun (WGS) entry which is preliminary data.</text>
</comment>
<dbReference type="EMBL" id="BMHE01000016">
    <property type="protein sequence ID" value="GFZ84886.1"/>
    <property type="molecule type" value="Genomic_DNA"/>
</dbReference>
<evidence type="ECO:0000313" key="11">
    <source>
        <dbReference type="Proteomes" id="UP000615455"/>
    </source>
</evidence>
<dbReference type="InterPro" id="IPR017925">
    <property type="entry name" value="DHFR_CS"/>
</dbReference>
<dbReference type="RefSeq" id="WP_229757685.1">
    <property type="nucleotide sequence ID" value="NZ_BMHE01000016.1"/>
</dbReference>
<evidence type="ECO:0000256" key="4">
    <source>
        <dbReference type="ARBA" id="ARBA00022563"/>
    </source>
</evidence>
<gene>
    <name evidence="10" type="ORF">GCM10008018_33600</name>
</gene>
<dbReference type="PROSITE" id="PS00075">
    <property type="entry name" value="DHFR_1"/>
    <property type="match status" value="1"/>
</dbReference>
<dbReference type="SUPFAM" id="SSF53597">
    <property type="entry name" value="Dihydrofolate reductase-like"/>
    <property type="match status" value="1"/>
</dbReference>
<sequence length="157" mass="17786">MIISIIAAASMNGVIGMDELIPWQIPGEQIRFKELTLGKSVIMGRKTFESIGKPLPRRKTVIISRTVQITDTNCVTVKSLEQALELLKDEDEIFIAGGGEIYREALPLADKLYLTEVEKEIAGNIYFPAFDKESFQLTYKQPVNGTIPYTYYTYERK</sequence>
<evidence type="ECO:0000256" key="2">
    <source>
        <dbReference type="ARBA" id="ARBA00009539"/>
    </source>
</evidence>
<dbReference type="InterPro" id="IPR012259">
    <property type="entry name" value="DHFR"/>
</dbReference>
<dbReference type="CDD" id="cd00209">
    <property type="entry name" value="DHFR"/>
    <property type="match status" value="1"/>
</dbReference>
<protein>
    <recommendedName>
        <fullName evidence="3 7">Dihydrofolate reductase</fullName>
        <ecNumber evidence="3 7">1.5.1.3</ecNumber>
    </recommendedName>
</protein>
<dbReference type="InterPro" id="IPR024072">
    <property type="entry name" value="DHFR-like_dom_sf"/>
</dbReference>
<comment type="catalytic activity">
    <reaction evidence="7">
        <text>(6S)-5,6,7,8-tetrahydrofolate + NADP(+) = 7,8-dihydrofolate + NADPH + H(+)</text>
        <dbReference type="Rhea" id="RHEA:15009"/>
        <dbReference type="ChEBI" id="CHEBI:15378"/>
        <dbReference type="ChEBI" id="CHEBI:57451"/>
        <dbReference type="ChEBI" id="CHEBI:57453"/>
        <dbReference type="ChEBI" id="CHEBI:57783"/>
        <dbReference type="ChEBI" id="CHEBI:58349"/>
        <dbReference type="EC" id="1.5.1.3"/>
    </reaction>
</comment>
<comment type="pathway">
    <text evidence="1 7">Cofactor biosynthesis; tetrahydrofolate biosynthesis; 5,6,7,8-tetrahydrofolate from 7,8-dihydrofolate: step 1/1.</text>
</comment>
<dbReference type="PIRSF" id="PIRSF000194">
    <property type="entry name" value="DHFR"/>
    <property type="match status" value="1"/>
</dbReference>
<dbReference type="Gene3D" id="3.40.430.10">
    <property type="entry name" value="Dihydrofolate Reductase, subunit A"/>
    <property type="match status" value="1"/>
</dbReference>
<dbReference type="PRINTS" id="PR00070">
    <property type="entry name" value="DHFR"/>
</dbReference>
<dbReference type="Proteomes" id="UP000615455">
    <property type="component" value="Unassembled WGS sequence"/>
</dbReference>
<evidence type="ECO:0000259" key="9">
    <source>
        <dbReference type="PROSITE" id="PS51330"/>
    </source>
</evidence>
<proteinExistence type="inferred from homology"/>
<organism evidence="10 11">
    <name type="scientific">Paenibacillus marchantiophytorum</name>
    <dbReference type="NCBI Taxonomy" id="1619310"/>
    <lineage>
        <taxon>Bacteria</taxon>
        <taxon>Bacillati</taxon>
        <taxon>Bacillota</taxon>
        <taxon>Bacilli</taxon>
        <taxon>Bacillales</taxon>
        <taxon>Paenibacillaceae</taxon>
        <taxon>Paenibacillus</taxon>
    </lineage>
</organism>
<evidence type="ECO:0000256" key="5">
    <source>
        <dbReference type="ARBA" id="ARBA00022857"/>
    </source>
</evidence>
<comment type="similarity">
    <text evidence="2 7 8">Belongs to the dihydrofolate reductase family.</text>
</comment>
<evidence type="ECO:0000256" key="7">
    <source>
        <dbReference type="PIRNR" id="PIRNR000194"/>
    </source>
</evidence>
<name>A0ABQ1ES27_9BACL</name>
<dbReference type="PANTHER" id="PTHR48069">
    <property type="entry name" value="DIHYDROFOLATE REDUCTASE"/>
    <property type="match status" value="1"/>
</dbReference>
<dbReference type="PROSITE" id="PS51330">
    <property type="entry name" value="DHFR_2"/>
    <property type="match status" value="1"/>
</dbReference>
<keyword evidence="4 7" id="KW-0554">One-carbon metabolism</keyword>
<accession>A0ABQ1ES27</accession>
<dbReference type="InterPro" id="IPR001796">
    <property type="entry name" value="DHFR_dom"/>
</dbReference>
<keyword evidence="6 7" id="KW-0560">Oxidoreductase</keyword>
<comment type="function">
    <text evidence="7">Key enzyme in folate metabolism. Catalyzes an essential reaction for de novo glycine and purine synthesis, and for DNA precursor synthesis.</text>
</comment>
<dbReference type="Pfam" id="PF00186">
    <property type="entry name" value="DHFR_1"/>
    <property type="match status" value="1"/>
</dbReference>
<evidence type="ECO:0000256" key="8">
    <source>
        <dbReference type="RuleBase" id="RU004474"/>
    </source>
</evidence>
<keyword evidence="11" id="KW-1185">Reference proteome</keyword>
<evidence type="ECO:0000256" key="6">
    <source>
        <dbReference type="ARBA" id="ARBA00023002"/>
    </source>
</evidence>
<dbReference type="EC" id="1.5.1.3" evidence="3 7"/>
<dbReference type="PANTHER" id="PTHR48069:SF3">
    <property type="entry name" value="DIHYDROFOLATE REDUCTASE"/>
    <property type="match status" value="1"/>
</dbReference>
<feature type="domain" description="DHFR" evidence="9">
    <location>
        <begin position="2"/>
        <end position="156"/>
    </location>
</feature>
<evidence type="ECO:0000256" key="3">
    <source>
        <dbReference type="ARBA" id="ARBA00012856"/>
    </source>
</evidence>
<keyword evidence="5 7" id="KW-0521">NADP</keyword>
<evidence type="ECO:0000313" key="10">
    <source>
        <dbReference type="EMBL" id="GFZ84886.1"/>
    </source>
</evidence>